<dbReference type="InterPro" id="IPR036291">
    <property type="entry name" value="NAD(P)-bd_dom_sf"/>
</dbReference>
<dbReference type="GO" id="GO:0016491">
    <property type="term" value="F:oxidoreductase activity"/>
    <property type="evidence" value="ECO:0007669"/>
    <property type="project" value="UniProtKB-KW"/>
</dbReference>
<dbReference type="SUPFAM" id="SSF51735">
    <property type="entry name" value="NAD(P)-binding Rossmann-fold domains"/>
    <property type="match status" value="1"/>
</dbReference>
<dbReference type="Proteomes" id="UP000032534">
    <property type="component" value="Unassembled WGS sequence"/>
</dbReference>
<dbReference type="PRINTS" id="PR00081">
    <property type="entry name" value="GDHRDH"/>
</dbReference>
<dbReference type="InterPro" id="IPR020904">
    <property type="entry name" value="Sc_DH/Rdtase_CS"/>
</dbReference>
<evidence type="ECO:0000313" key="5">
    <source>
        <dbReference type="Proteomes" id="UP000032534"/>
    </source>
</evidence>
<dbReference type="AlphaFoldDB" id="A0A0D7X4E5"/>
<dbReference type="PANTHER" id="PTHR44169">
    <property type="entry name" value="NADPH-DEPENDENT 1-ACYLDIHYDROXYACETONE PHOSPHATE REDUCTASE"/>
    <property type="match status" value="1"/>
</dbReference>
<accession>A0A0D7X4E5</accession>
<evidence type="ECO:0000256" key="2">
    <source>
        <dbReference type="ARBA" id="ARBA00023002"/>
    </source>
</evidence>
<dbReference type="InterPro" id="IPR002347">
    <property type="entry name" value="SDR_fam"/>
</dbReference>
<sequence length="246" mass="26605">MKLTGNTIFITGGGSGIGRGLAEALHKLGNKVIISGRSKERLEETIQANPGMSAVELNIQDPASVKSVAQQLIEEYPDLNVLFNNAGIYIPEDPSALVDEDVLVSTVTTNLFGPIRMASALLEHLKSKEEAFIINTTSILGFVPVAQGAIYSATKAALHSYTLTQRYILKDTSVKVLEIAPPLVQTQMINYDPTAMPLASFIEETIKVLGTDTDEVLVEEAKMYRNNPGPNESVLVNQVNDMMSGQ</sequence>
<dbReference type="EMBL" id="JTHP01000014">
    <property type="protein sequence ID" value="KJD45833.1"/>
    <property type="molecule type" value="Genomic_DNA"/>
</dbReference>
<protein>
    <submittedName>
        <fullName evidence="4">Short-chain dehydrogenase</fullName>
    </submittedName>
</protein>
<dbReference type="PANTHER" id="PTHR44169:SF6">
    <property type="entry name" value="NADPH-DEPENDENT 1-ACYLDIHYDROXYACETONE PHOSPHATE REDUCTASE"/>
    <property type="match status" value="1"/>
</dbReference>
<evidence type="ECO:0000256" key="1">
    <source>
        <dbReference type="ARBA" id="ARBA00006484"/>
    </source>
</evidence>
<reference evidence="4 5" key="1">
    <citation type="submission" date="2014-11" db="EMBL/GenBank/DDBJ databases">
        <title>Draft Genome Sequences of Paenibacillus polymyxa NRRL B-30509 and Paenibacillus terrae NRRL B-30644, Strains from a Poultry Environment that Produce Tridecaptin A and Paenicidins.</title>
        <authorList>
            <person name="van Belkum M.J."/>
            <person name="Lohans C.T."/>
            <person name="Vederas J.C."/>
        </authorList>
    </citation>
    <scope>NUCLEOTIDE SEQUENCE [LARGE SCALE GENOMIC DNA]</scope>
    <source>
        <strain evidence="4 5">NRRL B-30644</strain>
    </source>
</reference>
<dbReference type="PRINTS" id="PR00080">
    <property type="entry name" value="SDRFAMILY"/>
</dbReference>
<comment type="similarity">
    <text evidence="1 3">Belongs to the short-chain dehydrogenases/reductases (SDR) family.</text>
</comment>
<proteinExistence type="inferred from homology"/>
<evidence type="ECO:0000256" key="3">
    <source>
        <dbReference type="RuleBase" id="RU000363"/>
    </source>
</evidence>
<evidence type="ECO:0000313" key="4">
    <source>
        <dbReference type="EMBL" id="KJD45833.1"/>
    </source>
</evidence>
<gene>
    <name evidence="4" type="ORF">QD47_09290</name>
</gene>
<dbReference type="Pfam" id="PF00106">
    <property type="entry name" value="adh_short"/>
    <property type="match status" value="1"/>
</dbReference>
<dbReference type="RefSeq" id="WP_044645865.1">
    <property type="nucleotide sequence ID" value="NZ_JTHP01000014.1"/>
</dbReference>
<dbReference type="OrthoDB" id="9810734at2"/>
<comment type="caution">
    <text evidence="4">The sequence shown here is derived from an EMBL/GenBank/DDBJ whole genome shotgun (WGS) entry which is preliminary data.</text>
</comment>
<name>A0A0D7X4E5_9BACL</name>
<organism evidence="4 5">
    <name type="scientific">Paenibacillus terrae</name>
    <dbReference type="NCBI Taxonomy" id="159743"/>
    <lineage>
        <taxon>Bacteria</taxon>
        <taxon>Bacillati</taxon>
        <taxon>Bacillota</taxon>
        <taxon>Bacilli</taxon>
        <taxon>Bacillales</taxon>
        <taxon>Paenibacillaceae</taxon>
        <taxon>Paenibacillus</taxon>
    </lineage>
</organism>
<dbReference type="PROSITE" id="PS00061">
    <property type="entry name" value="ADH_SHORT"/>
    <property type="match status" value="1"/>
</dbReference>
<dbReference type="Gene3D" id="3.40.50.720">
    <property type="entry name" value="NAD(P)-binding Rossmann-like Domain"/>
    <property type="match status" value="1"/>
</dbReference>
<keyword evidence="2" id="KW-0560">Oxidoreductase</keyword>
<keyword evidence="5" id="KW-1185">Reference proteome</keyword>
<dbReference type="PATRIC" id="fig|159743.3.peg.2060"/>